<feature type="domain" description="Peptidase M16 C-terminal" evidence="8">
    <location>
        <begin position="676"/>
        <end position="858"/>
    </location>
</feature>
<dbReference type="AlphaFoldDB" id="A0A178KMX3"/>
<keyword evidence="2" id="KW-0645">Protease</keyword>
<keyword evidence="4" id="KW-0862">Zinc</keyword>
<dbReference type="PROSITE" id="PS51257">
    <property type="entry name" value="PROKAR_LIPOPROTEIN"/>
    <property type="match status" value="1"/>
</dbReference>
<comment type="similarity">
    <text evidence="1">Belongs to the peptidase M16 family.</text>
</comment>
<dbReference type="EMBL" id="LVHF01000012">
    <property type="protein sequence ID" value="OAN18540.1"/>
    <property type="molecule type" value="Genomic_DNA"/>
</dbReference>
<feature type="chain" id="PRO_5008090468" description="Peptidase M16" evidence="6">
    <location>
        <begin position="24"/>
        <end position="928"/>
    </location>
</feature>
<dbReference type="PANTHER" id="PTHR43690">
    <property type="entry name" value="NARDILYSIN"/>
    <property type="match status" value="1"/>
</dbReference>
<feature type="domain" description="Peptidase M16 N-terminal" evidence="7">
    <location>
        <begin position="63"/>
        <end position="175"/>
    </location>
</feature>
<dbReference type="GO" id="GO:0046872">
    <property type="term" value="F:metal ion binding"/>
    <property type="evidence" value="ECO:0007669"/>
    <property type="project" value="InterPro"/>
</dbReference>
<evidence type="ECO:0000313" key="9">
    <source>
        <dbReference type="EMBL" id="OAN18540.1"/>
    </source>
</evidence>
<evidence type="ECO:0000256" key="5">
    <source>
        <dbReference type="ARBA" id="ARBA00023049"/>
    </source>
</evidence>
<dbReference type="GO" id="GO:0008237">
    <property type="term" value="F:metallopeptidase activity"/>
    <property type="evidence" value="ECO:0007669"/>
    <property type="project" value="UniProtKB-KW"/>
</dbReference>
<reference evidence="9 10" key="1">
    <citation type="submission" date="2016-03" db="EMBL/GenBank/DDBJ databases">
        <title>Photobacterium proteolyticum sp. nov. a protease producing bacterium isolated from ocean sediments of Laizhou Bay.</title>
        <authorList>
            <person name="Li Y."/>
        </authorList>
    </citation>
    <scope>NUCLEOTIDE SEQUENCE [LARGE SCALE GENOMIC DNA]</scope>
    <source>
        <strain evidence="9 10">R-40508</strain>
    </source>
</reference>
<evidence type="ECO:0000256" key="4">
    <source>
        <dbReference type="ARBA" id="ARBA00022833"/>
    </source>
</evidence>
<keyword evidence="3" id="KW-0378">Hydrolase</keyword>
<dbReference type="PANTHER" id="PTHR43690:SF17">
    <property type="entry name" value="PROTEIN YHJJ"/>
    <property type="match status" value="1"/>
</dbReference>
<evidence type="ECO:0008006" key="11">
    <source>
        <dbReference type="Google" id="ProtNLM"/>
    </source>
</evidence>
<evidence type="ECO:0000256" key="2">
    <source>
        <dbReference type="ARBA" id="ARBA00022670"/>
    </source>
</evidence>
<dbReference type="OrthoDB" id="9811314at2"/>
<dbReference type="InterPro" id="IPR011249">
    <property type="entry name" value="Metalloenz_LuxS/M16"/>
</dbReference>
<feature type="signal peptide" evidence="6">
    <location>
        <begin position="1"/>
        <end position="23"/>
    </location>
</feature>
<dbReference type="Pfam" id="PF05193">
    <property type="entry name" value="Peptidase_M16_C"/>
    <property type="match status" value="2"/>
</dbReference>
<dbReference type="InterPro" id="IPR050626">
    <property type="entry name" value="Peptidase_M16"/>
</dbReference>
<evidence type="ECO:0000259" key="7">
    <source>
        <dbReference type="Pfam" id="PF00675"/>
    </source>
</evidence>
<accession>A0A178KMX3</accession>
<dbReference type="Pfam" id="PF00675">
    <property type="entry name" value="Peptidase_M16"/>
    <property type="match status" value="1"/>
</dbReference>
<keyword evidence="10" id="KW-1185">Reference proteome</keyword>
<evidence type="ECO:0000256" key="1">
    <source>
        <dbReference type="ARBA" id="ARBA00007261"/>
    </source>
</evidence>
<dbReference type="GO" id="GO:0006508">
    <property type="term" value="P:proteolysis"/>
    <property type="evidence" value="ECO:0007669"/>
    <property type="project" value="UniProtKB-KW"/>
</dbReference>
<dbReference type="RefSeq" id="WP_068329404.1">
    <property type="nucleotide sequence ID" value="NZ_LVHF01000012.1"/>
</dbReference>
<dbReference type="Proteomes" id="UP000078503">
    <property type="component" value="Unassembled WGS sequence"/>
</dbReference>
<feature type="domain" description="Peptidase M16 C-terminal" evidence="8">
    <location>
        <begin position="205"/>
        <end position="382"/>
    </location>
</feature>
<evidence type="ECO:0000313" key="10">
    <source>
        <dbReference type="Proteomes" id="UP000078503"/>
    </source>
</evidence>
<protein>
    <recommendedName>
        <fullName evidence="11">Peptidase M16</fullName>
    </recommendedName>
</protein>
<keyword evidence="5" id="KW-0482">Metalloprotease</keyword>
<name>A0A178KMX3_9GAMM</name>
<proteinExistence type="inferred from homology"/>
<comment type="caution">
    <text evidence="9">The sequence shown here is derived from an EMBL/GenBank/DDBJ whole genome shotgun (WGS) entry which is preliminary data.</text>
</comment>
<evidence type="ECO:0000256" key="3">
    <source>
        <dbReference type="ARBA" id="ARBA00022801"/>
    </source>
</evidence>
<dbReference type="InterPro" id="IPR007863">
    <property type="entry name" value="Peptidase_M16_C"/>
</dbReference>
<gene>
    <name evidence="9" type="ORF">A3K86_06535</name>
</gene>
<dbReference type="Gene3D" id="3.30.830.10">
    <property type="entry name" value="Metalloenzyme, LuxS/M16 peptidase-like"/>
    <property type="match status" value="4"/>
</dbReference>
<dbReference type="STRING" id="858640.A3K86_06535"/>
<evidence type="ECO:0000256" key="6">
    <source>
        <dbReference type="SAM" id="SignalP"/>
    </source>
</evidence>
<organism evidence="9 10">
    <name type="scientific">Photobacterium jeanii</name>
    <dbReference type="NCBI Taxonomy" id="858640"/>
    <lineage>
        <taxon>Bacteria</taxon>
        <taxon>Pseudomonadati</taxon>
        <taxon>Pseudomonadota</taxon>
        <taxon>Gammaproteobacteria</taxon>
        <taxon>Vibrionales</taxon>
        <taxon>Vibrionaceae</taxon>
        <taxon>Photobacterium</taxon>
    </lineage>
</organism>
<keyword evidence="6" id="KW-0732">Signal</keyword>
<dbReference type="InterPro" id="IPR011765">
    <property type="entry name" value="Pept_M16_N"/>
</dbReference>
<dbReference type="SUPFAM" id="SSF63411">
    <property type="entry name" value="LuxS/MPP-like metallohydrolase"/>
    <property type="match status" value="3"/>
</dbReference>
<evidence type="ECO:0000259" key="8">
    <source>
        <dbReference type="Pfam" id="PF05193"/>
    </source>
</evidence>
<sequence length="928" mass="104589">MRNWLKLSSSLMLVLVFLMGCEAEDTAWMSTPISSDPDWQHGQLENGMKYHLYHKQDAPLEMRFIVHAGALQETSSQHGYAHFLEHMAFNDTRHLEQQDVWQLFSQLGISGGSHLNAFTSFDKTWYQLTLPNDDEVSTALTWFRDAADGILLKPEQIEKERGIILGELRASDPQERSVYRQIFEVLQAANPDYHQVLGTKDSIQSVTAKGLQAYYQRWYFPSNTDLVIVGDFDKANIESQISKQFASWQAVSQPLAAVESIQLPQEKQHGLVAPEGSDSALILLQPLGEDQRLTYSDLYHDFETTLINNLIRNRLIDRSIALSMNTSVIAAYDETFEKQKFNVLEVSFKEAYRSEVQAFVANELASLRDHGIGEAELAAAMASYHLDLNNHAENWHDDEAWMIMDAMVDSLSDKRVMMSEVDRKAVLTRFVANMDQKYVNKRLNQTLAQLSPYAFFAYSLAEQTQQLAQDVTLFNQQLAKSGQELMLTKTVSAFPTPDTKGEIVAKQQIDPKTWQWQLSNGVEVWLKQMPEIKQNVYMNWAVDAGRAQLDPSLYAASELAVDALYRSELAGLDAVAFEKVFAANNTLLTPYINDFDNGLSIATQYDNLPFALSALHQVLTAVKVDPKQLELVKKQYKEDQAQYASSPLGQVVQQIEDSTIVNGDFARMQSSSAFGKVTSEDVEQVYQRLYQQRHHNRLIIAGNIAPQEITTLLRQYIANIPLTESFKQPLPVVELNPESQALTLPVSNEASVGYIVVMTNPISTNLAMTATDVMANDMLQRIIDQRAFEILREKHSLTYSPFVMVDVPDSGLFSAVMITLNIDAADLDKSKAAVTELIQNIRQQEITQQERDSVAKQLASALKPMATNGAETVHFMGRYLMHGYDVNAVKDPQAFIDKVTPELLNQQIKQVMGEQSYTTKLTVLPKAF</sequence>